<proteinExistence type="predicted"/>
<dbReference type="GO" id="GO:0005615">
    <property type="term" value="C:extracellular space"/>
    <property type="evidence" value="ECO:0007669"/>
    <property type="project" value="TreeGrafter"/>
</dbReference>
<dbReference type="InterPro" id="IPR036378">
    <property type="entry name" value="FAS1_dom_sf"/>
</dbReference>
<sequence length="344" mass="37329">MTGTGRKNIIMKKDRRSRHLNYIGCALVLLLLMGASACKKNIDVGTVDPNSLDRVIADNFNLSIFNAVLKYSRQDKMLQEKGPFTVLVPSDDAFSSIYPNAAGVGLADKSVLARIARYHIVDGRFELSKLPFRFNQELPSRGGKLYVTRWVKGTDTVLTINGARVLAKNVAGSNGLIQVMNRVLTPYVHEKLGNALAAEPDITLFYQAVLSAGMLETINGTGPYTILAPNNTAMQALGYATVAQVSNTDPEVLKRLVSYHIIRDRRFVYDYILGSGGDVVIKQNMLDDNSISVNLIADSSQPGGFSGITVKGPGNTSPIQLSKQDILTGNGVLHIIDGVLRTGF</sequence>
<dbReference type="Gene3D" id="2.30.180.10">
    <property type="entry name" value="FAS1 domain"/>
    <property type="match status" value="2"/>
</dbReference>
<accession>A0A494VR66</accession>
<dbReference type="KEGG" id="muh:HYN43_000390"/>
<dbReference type="Pfam" id="PF02469">
    <property type="entry name" value="Fasciclin"/>
    <property type="match status" value="2"/>
</dbReference>
<gene>
    <name evidence="2" type="ORF">HYN43_000390</name>
</gene>
<evidence type="ECO:0000259" key="1">
    <source>
        <dbReference type="PROSITE" id="PS50213"/>
    </source>
</evidence>
<dbReference type="PANTHER" id="PTHR10900:SF77">
    <property type="entry name" value="FI19380P1"/>
    <property type="match status" value="1"/>
</dbReference>
<dbReference type="PANTHER" id="PTHR10900">
    <property type="entry name" value="PERIOSTIN-RELATED"/>
    <property type="match status" value="1"/>
</dbReference>
<evidence type="ECO:0000313" key="2">
    <source>
        <dbReference type="EMBL" id="AYL93845.1"/>
    </source>
</evidence>
<dbReference type="OrthoDB" id="1144324at2"/>
<dbReference type="AlphaFoldDB" id="A0A494VR66"/>
<feature type="domain" description="FAS1" evidence="1">
    <location>
        <begin position="49"/>
        <end position="184"/>
    </location>
</feature>
<feature type="domain" description="FAS1" evidence="1">
    <location>
        <begin position="189"/>
        <end position="340"/>
    </location>
</feature>
<dbReference type="Proteomes" id="UP000270046">
    <property type="component" value="Chromosome"/>
</dbReference>
<dbReference type="EMBL" id="CP032869">
    <property type="protein sequence ID" value="AYL93845.1"/>
    <property type="molecule type" value="Genomic_DNA"/>
</dbReference>
<keyword evidence="3" id="KW-1185">Reference proteome</keyword>
<reference evidence="2 3" key="1">
    <citation type="submission" date="2018-10" db="EMBL/GenBank/DDBJ databases">
        <title>Genome sequencing of Mucilaginibacter sp. HYN0043.</title>
        <authorList>
            <person name="Kim M."/>
            <person name="Yi H."/>
        </authorList>
    </citation>
    <scope>NUCLEOTIDE SEQUENCE [LARGE SCALE GENOMIC DNA]</scope>
    <source>
        <strain evidence="2 3">HYN0043</strain>
    </source>
</reference>
<dbReference type="PROSITE" id="PS50213">
    <property type="entry name" value="FAS1"/>
    <property type="match status" value="2"/>
</dbReference>
<name>A0A494VR66_9SPHI</name>
<dbReference type="SUPFAM" id="SSF82153">
    <property type="entry name" value="FAS1 domain"/>
    <property type="match status" value="2"/>
</dbReference>
<dbReference type="InterPro" id="IPR050904">
    <property type="entry name" value="Adhesion/Biosynth-related"/>
</dbReference>
<protein>
    <submittedName>
        <fullName evidence="2">Fasciclin domain-containing protein</fullName>
    </submittedName>
</protein>
<organism evidence="2 3">
    <name type="scientific">Mucilaginibacter celer</name>
    <dbReference type="NCBI Taxonomy" id="2305508"/>
    <lineage>
        <taxon>Bacteria</taxon>
        <taxon>Pseudomonadati</taxon>
        <taxon>Bacteroidota</taxon>
        <taxon>Sphingobacteriia</taxon>
        <taxon>Sphingobacteriales</taxon>
        <taxon>Sphingobacteriaceae</taxon>
        <taxon>Mucilaginibacter</taxon>
    </lineage>
</organism>
<dbReference type="SMART" id="SM00554">
    <property type="entry name" value="FAS1"/>
    <property type="match status" value="2"/>
</dbReference>
<dbReference type="InterPro" id="IPR000782">
    <property type="entry name" value="FAS1_domain"/>
</dbReference>
<evidence type="ECO:0000313" key="3">
    <source>
        <dbReference type="Proteomes" id="UP000270046"/>
    </source>
</evidence>